<name>M0CFX3_9EURY</name>
<keyword evidence="3" id="KW-1185">Reference proteome</keyword>
<feature type="region of interest" description="Disordered" evidence="1">
    <location>
        <begin position="1"/>
        <end position="20"/>
    </location>
</feature>
<organism evidence="2 3">
    <name type="scientific">Natrinema limicola JCM 13563</name>
    <dbReference type="NCBI Taxonomy" id="1230457"/>
    <lineage>
        <taxon>Archaea</taxon>
        <taxon>Methanobacteriati</taxon>
        <taxon>Methanobacteriota</taxon>
        <taxon>Stenosarchaea group</taxon>
        <taxon>Halobacteria</taxon>
        <taxon>Halobacteriales</taxon>
        <taxon>Natrialbaceae</taxon>
        <taxon>Natrinema</taxon>
    </lineage>
</organism>
<comment type="caution">
    <text evidence="2">The sequence shown here is derived from an EMBL/GenBank/DDBJ whole genome shotgun (WGS) entry which is preliminary data.</text>
</comment>
<feature type="compositionally biased region" description="Basic and acidic residues" evidence="1">
    <location>
        <begin position="11"/>
        <end position="20"/>
    </location>
</feature>
<dbReference type="PATRIC" id="fig|1230457.4.peg.1416"/>
<reference evidence="2 3" key="1">
    <citation type="journal article" date="2014" name="PLoS Genet.">
        <title>Phylogenetically driven sequencing of extremely halophilic archaea reveals strategies for static and dynamic osmo-response.</title>
        <authorList>
            <person name="Becker E.A."/>
            <person name="Seitzer P.M."/>
            <person name="Tritt A."/>
            <person name="Larsen D."/>
            <person name="Krusor M."/>
            <person name="Yao A.I."/>
            <person name="Wu D."/>
            <person name="Madern D."/>
            <person name="Eisen J.A."/>
            <person name="Darling A.E."/>
            <person name="Facciotti M.T."/>
        </authorList>
    </citation>
    <scope>NUCLEOTIDE SEQUENCE [LARGE SCALE GENOMIC DNA]</scope>
    <source>
        <strain evidence="2 3">JCM 13563</strain>
    </source>
</reference>
<dbReference type="STRING" id="1230457.C476_07067"/>
<evidence type="ECO:0000313" key="2">
    <source>
        <dbReference type="EMBL" id="ELZ22170.1"/>
    </source>
</evidence>
<dbReference type="AlphaFoldDB" id="M0CFX3"/>
<accession>M0CFX3</accession>
<dbReference type="Proteomes" id="UP000011615">
    <property type="component" value="Unassembled WGS sequence"/>
</dbReference>
<gene>
    <name evidence="2" type="ORF">C476_07067</name>
</gene>
<protein>
    <submittedName>
        <fullName evidence="2">Uncharacterized protein</fullName>
    </submittedName>
</protein>
<dbReference type="eggNOG" id="arCOG11387">
    <property type="taxonomic scope" value="Archaea"/>
</dbReference>
<dbReference type="EMBL" id="AOIT01000029">
    <property type="protein sequence ID" value="ELZ22170.1"/>
    <property type="molecule type" value="Genomic_DNA"/>
</dbReference>
<evidence type="ECO:0000313" key="3">
    <source>
        <dbReference type="Proteomes" id="UP000011615"/>
    </source>
</evidence>
<sequence>MRPKPIRSSRVGKERTDTLGHRRYAVPTVVKPDGTGPVTITDHNAVVIGVIMDNQYEMVVCQSGKLKLRDPDDPHCWIATDSPVELEQ</sequence>
<proteinExistence type="predicted"/>
<evidence type="ECO:0000256" key="1">
    <source>
        <dbReference type="SAM" id="MobiDB-lite"/>
    </source>
</evidence>